<feature type="domain" description="Ecp2 effector protein-like" evidence="2">
    <location>
        <begin position="90"/>
        <end position="195"/>
    </location>
</feature>
<dbReference type="Pfam" id="PF14856">
    <property type="entry name" value="Hce2"/>
    <property type="match status" value="1"/>
</dbReference>
<dbReference type="InParanoid" id="A0A1Y2EHI2"/>
<evidence type="ECO:0000259" key="2">
    <source>
        <dbReference type="Pfam" id="PF14856"/>
    </source>
</evidence>
<keyword evidence="1" id="KW-0732">Signal</keyword>
<dbReference type="Proteomes" id="UP000193689">
    <property type="component" value="Unassembled WGS sequence"/>
</dbReference>
<feature type="chain" id="PRO_5012869848" description="Ecp2 effector protein-like domain-containing protein" evidence="1">
    <location>
        <begin position="21"/>
        <end position="216"/>
    </location>
</feature>
<comment type="caution">
    <text evidence="3">The sequence shown here is derived from an EMBL/GenBank/DDBJ whole genome shotgun (WGS) entry which is preliminary data.</text>
</comment>
<name>A0A1Y2EHI2_9PEZI</name>
<dbReference type="AlphaFoldDB" id="A0A1Y2EHI2"/>
<dbReference type="GeneID" id="63774028"/>
<gene>
    <name evidence="3" type="ORF">BCR38DRAFT_404149</name>
</gene>
<keyword evidence="4" id="KW-1185">Reference proteome</keyword>
<sequence length="216" mass="23034">MLFTLVLLCSLLPASPRVTATPGLSPRSSSPCATESHIPSFNCIDFTPPDGNPTAVHINSAVIPSSTDTIAADAVPSGAPWGSTNNPTDMCDDDTFVDLTGWDPSGATLCKDCATIESYMRMHNGRFQINDRLQQIQEWTPLMYGGGCAFMVTSPGKPSAQGYYVGNTNVADLINIGIRVRGRQGVLQANGSMHCTNGKDKVPVKFWILHKNGTSG</sequence>
<organism evidence="3 4">
    <name type="scientific">Pseudomassariella vexata</name>
    <dbReference type="NCBI Taxonomy" id="1141098"/>
    <lineage>
        <taxon>Eukaryota</taxon>
        <taxon>Fungi</taxon>
        <taxon>Dikarya</taxon>
        <taxon>Ascomycota</taxon>
        <taxon>Pezizomycotina</taxon>
        <taxon>Sordariomycetes</taxon>
        <taxon>Xylariomycetidae</taxon>
        <taxon>Amphisphaeriales</taxon>
        <taxon>Pseudomassariaceae</taxon>
        <taxon>Pseudomassariella</taxon>
    </lineage>
</organism>
<proteinExistence type="predicted"/>
<accession>A0A1Y2EHI2</accession>
<evidence type="ECO:0000256" key="1">
    <source>
        <dbReference type="SAM" id="SignalP"/>
    </source>
</evidence>
<dbReference type="InterPro" id="IPR029226">
    <property type="entry name" value="Ecp2-like"/>
</dbReference>
<reference evidence="3 4" key="1">
    <citation type="submission" date="2016-07" db="EMBL/GenBank/DDBJ databases">
        <title>Pervasive Adenine N6-methylation of Active Genes in Fungi.</title>
        <authorList>
            <consortium name="DOE Joint Genome Institute"/>
            <person name="Mondo S.J."/>
            <person name="Dannebaum R.O."/>
            <person name="Kuo R.C."/>
            <person name="Labutti K."/>
            <person name="Haridas S."/>
            <person name="Kuo A."/>
            <person name="Salamov A."/>
            <person name="Ahrendt S.R."/>
            <person name="Lipzen A."/>
            <person name="Sullivan W."/>
            <person name="Andreopoulos W.B."/>
            <person name="Clum A."/>
            <person name="Lindquist E."/>
            <person name="Daum C."/>
            <person name="Ramamoorthy G.K."/>
            <person name="Gryganskyi A."/>
            <person name="Culley D."/>
            <person name="Magnuson J.K."/>
            <person name="James T.Y."/>
            <person name="O'Malley M.A."/>
            <person name="Stajich J.E."/>
            <person name="Spatafora J.W."/>
            <person name="Visel A."/>
            <person name="Grigoriev I.V."/>
        </authorList>
    </citation>
    <scope>NUCLEOTIDE SEQUENCE [LARGE SCALE GENOMIC DNA]</scope>
    <source>
        <strain evidence="3 4">CBS 129021</strain>
    </source>
</reference>
<dbReference type="RefSeq" id="XP_040720615.1">
    <property type="nucleotide sequence ID" value="XM_040857816.1"/>
</dbReference>
<evidence type="ECO:0000313" key="4">
    <source>
        <dbReference type="Proteomes" id="UP000193689"/>
    </source>
</evidence>
<protein>
    <recommendedName>
        <fullName evidence="2">Ecp2 effector protein-like domain-containing protein</fullName>
    </recommendedName>
</protein>
<dbReference type="OrthoDB" id="4806132at2759"/>
<evidence type="ECO:0000313" key="3">
    <source>
        <dbReference type="EMBL" id="ORY71023.1"/>
    </source>
</evidence>
<dbReference type="EMBL" id="MCFJ01000001">
    <property type="protein sequence ID" value="ORY71023.1"/>
    <property type="molecule type" value="Genomic_DNA"/>
</dbReference>
<feature type="signal peptide" evidence="1">
    <location>
        <begin position="1"/>
        <end position="20"/>
    </location>
</feature>